<dbReference type="InterPro" id="IPR001660">
    <property type="entry name" value="SAM"/>
</dbReference>
<dbReference type="GO" id="GO:0046872">
    <property type="term" value="F:metal ion binding"/>
    <property type="evidence" value="ECO:0007669"/>
    <property type="project" value="UniProtKB-KW"/>
</dbReference>
<evidence type="ECO:0000256" key="1">
    <source>
        <dbReference type="ARBA" id="ARBA00004123"/>
    </source>
</evidence>
<keyword evidence="4 5" id="KW-0539">Nucleus</keyword>
<dbReference type="GO" id="GO:0003700">
    <property type="term" value="F:DNA-binding transcription factor activity"/>
    <property type="evidence" value="ECO:0007669"/>
    <property type="project" value="InterPro"/>
</dbReference>
<dbReference type="InterPro" id="IPR009071">
    <property type="entry name" value="HMG_box_dom"/>
</dbReference>
<dbReference type="KEGG" id="psco:LY89DRAFT_739817"/>
<evidence type="ECO:0000313" key="8">
    <source>
        <dbReference type="Proteomes" id="UP000070700"/>
    </source>
</evidence>
<dbReference type="InterPro" id="IPR036910">
    <property type="entry name" value="HMG_box_dom_sf"/>
</dbReference>
<keyword evidence="2" id="KW-0479">Metal-binding</keyword>
<dbReference type="EMBL" id="KQ947428">
    <property type="protein sequence ID" value="KUJ10831.1"/>
    <property type="molecule type" value="Genomic_DNA"/>
</dbReference>
<dbReference type="PANTHER" id="PTHR46910">
    <property type="entry name" value="TRANSCRIPTION FACTOR PDR1"/>
    <property type="match status" value="1"/>
</dbReference>
<dbReference type="Gene3D" id="1.10.150.50">
    <property type="entry name" value="Transcription Factor, Ets-1"/>
    <property type="match status" value="1"/>
</dbReference>
<dbReference type="Pfam" id="PF00536">
    <property type="entry name" value="SAM_1"/>
    <property type="match status" value="1"/>
</dbReference>
<dbReference type="GO" id="GO:0005634">
    <property type="term" value="C:nucleus"/>
    <property type="evidence" value="ECO:0007669"/>
    <property type="project" value="UniProtKB-SubCell"/>
</dbReference>
<dbReference type="GeneID" id="28830235"/>
<dbReference type="PANTHER" id="PTHR46910:SF3">
    <property type="entry name" value="HALOTOLERANCE PROTEIN 9-RELATED"/>
    <property type="match status" value="1"/>
</dbReference>
<dbReference type="InParanoid" id="A0A194WS81"/>
<organism evidence="7 8">
    <name type="scientific">Mollisia scopiformis</name>
    <name type="common">Conifer needle endophyte fungus</name>
    <name type="synonym">Phialocephala scopiformis</name>
    <dbReference type="NCBI Taxonomy" id="149040"/>
    <lineage>
        <taxon>Eukaryota</taxon>
        <taxon>Fungi</taxon>
        <taxon>Dikarya</taxon>
        <taxon>Ascomycota</taxon>
        <taxon>Pezizomycotina</taxon>
        <taxon>Leotiomycetes</taxon>
        <taxon>Helotiales</taxon>
        <taxon>Mollisiaceae</taxon>
        <taxon>Mollisia</taxon>
    </lineage>
</organism>
<keyword evidence="8" id="KW-1185">Reference proteome</keyword>
<reference evidence="7 8" key="1">
    <citation type="submission" date="2015-10" db="EMBL/GenBank/DDBJ databases">
        <title>Full genome of DAOMC 229536 Phialocephala scopiformis, a fungal endophyte of spruce producing the potent anti-insectan compound rugulosin.</title>
        <authorList>
            <consortium name="DOE Joint Genome Institute"/>
            <person name="Walker A.K."/>
            <person name="Frasz S.L."/>
            <person name="Seifert K.A."/>
            <person name="Miller J.D."/>
            <person name="Mondo S.J."/>
            <person name="Labutti K."/>
            <person name="Lipzen A."/>
            <person name="Dockter R."/>
            <person name="Kennedy M."/>
            <person name="Grigoriev I.V."/>
            <person name="Spatafora J.W."/>
        </authorList>
    </citation>
    <scope>NUCLEOTIDE SEQUENCE [LARGE SCALE GENOMIC DNA]</scope>
    <source>
        <strain evidence="7 8">CBS 120377</strain>
    </source>
</reference>
<feature type="domain" description="HMG box" evidence="6">
    <location>
        <begin position="102"/>
        <end position="168"/>
    </location>
</feature>
<dbReference type="AlphaFoldDB" id="A0A194WS81"/>
<evidence type="ECO:0000259" key="6">
    <source>
        <dbReference type="PROSITE" id="PS50118"/>
    </source>
</evidence>
<evidence type="ECO:0000256" key="2">
    <source>
        <dbReference type="ARBA" id="ARBA00022723"/>
    </source>
</evidence>
<dbReference type="Proteomes" id="UP000070700">
    <property type="component" value="Unassembled WGS sequence"/>
</dbReference>
<dbReference type="InterPro" id="IPR013761">
    <property type="entry name" value="SAM/pointed_sf"/>
</dbReference>
<sequence length="730" mass="81764">MLELQATLEDLGLQEYLSRLVEHGFDTWDSLAGITETDMAALGIKLGHRRRLQRENARRLGYPANEPLFDLPAAAPQMMGQYNREDGIRSCGGPPLRDPHVLPRPDTGYAAYARLLRHDPKISSLSLIELARLVRNRWSNLSGELKDMWNEIAAVQKDTHNSPPAQHRQPEECWVCSGCSNSGKLGEDQREAQVKCNNAFPETSRIGLPWSIANTQAAENSTYSFEFTNQPPELAQGSPTASASTIYTPHETEVLLSRYKGYPTTSVYGSVKADVDMPLIESVWKIILRDQALYSAVLPIQLNQDNLSSCTCRRPAFSQSLHVKTINPFDLQQRSMLQLMIDSFLRNVNSVYYLVNPDELWNHLDSALNMTLGTPNLVTSIVCVCLALGCQSYHADATDMAIMWYENGRRYLDDRDWCLDVAVMQVLALISIFHMAQRPATSSHYLDAASDYILLLGCGTDGSILRISQTSPQSPATPRHDTRAQSTVATIAFGELSDTLGCVQQQFGQSNTLPLWRGILFIQKLKSWLYNLPDELALPIVHGLERWDLGLIKHVFSKASDTRKVELLHIYSLYFGVIGLLTGPSLQQIAAADTKQPLSAMLEAESNAYECLNSALRLIDLCTAFSCVSLFPTYAWLPQCVLFTSSLACTLGIIWQRQVLDRDASASQEWLNRSYSSIHDALVILGPCATRNEQAQRHYRVLQQIVEWLQATHVTYVDPHPYRPATHVIH</sequence>
<dbReference type="GO" id="GO:0003677">
    <property type="term" value="F:DNA binding"/>
    <property type="evidence" value="ECO:0007669"/>
    <property type="project" value="UniProtKB-UniRule"/>
</dbReference>
<dbReference type="InterPro" id="IPR050987">
    <property type="entry name" value="AtrR-like"/>
</dbReference>
<evidence type="ECO:0000256" key="5">
    <source>
        <dbReference type="PROSITE-ProRule" id="PRU00267"/>
    </source>
</evidence>
<gene>
    <name evidence="7" type="ORF">LY89DRAFT_739817</name>
</gene>
<dbReference type="SUPFAM" id="SSF47769">
    <property type="entry name" value="SAM/Pointed domain"/>
    <property type="match status" value="1"/>
</dbReference>
<name>A0A194WS81_MOLSC</name>
<dbReference type="OrthoDB" id="1919336at2759"/>
<feature type="DNA-binding region" description="HMG box" evidence="5">
    <location>
        <begin position="102"/>
        <end position="168"/>
    </location>
</feature>
<dbReference type="CDD" id="cd00084">
    <property type="entry name" value="HMG-box_SF"/>
    <property type="match status" value="1"/>
</dbReference>
<evidence type="ECO:0000313" key="7">
    <source>
        <dbReference type="EMBL" id="KUJ10831.1"/>
    </source>
</evidence>
<evidence type="ECO:0000256" key="4">
    <source>
        <dbReference type="ARBA" id="ARBA00023242"/>
    </source>
</evidence>
<dbReference type="SUPFAM" id="SSF47095">
    <property type="entry name" value="HMG-box"/>
    <property type="match status" value="1"/>
</dbReference>
<dbReference type="PROSITE" id="PS50118">
    <property type="entry name" value="HMG_BOX_2"/>
    <property type="match status" value="1"/>
</dbReference>
<comment type="subcellular location">
    <subcellularLocation>
        <location evidence="1">Nucleus</location>
    </subcellularLocation>
</comment>
<dbReference type="RefSeq" id="XP_018065186.1">
    <property type="nucleotide sequence ID" value="XM_018220509.1"/>
</dbReference>
<accession>A0A194WS81</accession>
<protein>
    <recommendedName>
        <fullName evidence="6">HMG box domain-containing protein</fullName>
    </recommendedName>
</protein>
<dbReference type="CDD" id="cd12148">
    <property type="entry name" value="fungal_TF_MHR"/>
    <property type="match status" value="1"/>
</dbReference>
<keyword evidence="3 5" id="KW-0238">DNA-binding</keyword>
<evidence type="ECO:0000256" key="3">
    <source>
        <dbReference type="ARBA" id="ARBA00023125"/>
    </source>
</evidence>
<proteinExistence type="predicted"/>